<organism evidence="1 2">
    <name type="scientific">Helianthus annuus</name>
    <name type="common">Common sunflower</name>
    <dbReference type="NCBI Taxonomy" id="4232"/>
    <lineage>
        <taxon>Eukaryota</taxon>
        <taxon>Viridiplantae</taxon>
        <taxon>Streptophyta</taxon>
        <taxon>Embryophyta</taxon>
        <taxon>Tracheophyta</taxon>
        <taxon>Spermatophyta</taxon>
        <taxon>Magnoliopsida</taxon>
        <taxon>eudicotyledons</taxon>
        <taxon>Gunneridae</taxon>
        <taxon>Pentapetalae</taxon>
        <taxon>asterids</taxon>
        <taxon>campanulids</taxon>
        <taxon>Asterales</taxon>
        <taxon>Asteraceae</taxon>
        <taxon>Asteroideae</taxon>
        <taxon>Heliantheae alliance</taxon>
        <taxon>Heliantheae</taxon>
        <taxon>Helianthus</taxon>
    </lineage>
</organism>
<dbReference type="PANTHER" id="PTHR47481:SF3">
    <property type="entry name" value="GAG-POLYPEPTIDE OF LTR COPIA-TYPE-RELATED"/>
    <property type="match status" value="1"/>
</dbReference>
<name>A0A251VD88_HELAN</name>
<dbReference type="Proteomes" id="UP000215914">
    <property type="component" value="Chromosome 2"/>
</dbReference>
<dbReference type="PANTHER" id="PTHR47481">
    <property type="match status" value="1"/>
</dbReference>
<evidence type="ECO:0000313" key="2">
    <source>
        <dbReference type="Proteomes" id="UP000215914"/>
    </source>
</evidence>
<gene>
    <name evidence="1" type="ORF">HannXRQ_Chr02g0036371</name>
</gene>
<protein>
    <submittedName>
        <fullName evidence="1">Putative gag-polypeptide of LTR copia-type</fullName>
    </submittedName>
</protein>
<accession>A0A251VD88</accession>
<dbReference type="InParanoid" id="A0A251VD88"/>
<dbReference type="AlphaFoldDB" id="A0A251VD88"/>
<keyword evidence="2" id="KW-1185">Reference proteome</keyword>
<evidence type="ECO:0000313" key="1">
    <source>
        <dbReference type="EMBL" id="OTG33588.1"/>
    </source>
</evidence>
<proteinExistence type="predicted"/>
<dbReference type="EMBL" id="CM007891">
    <property type="protein sequence ID" value="OTG33588.1"/>
    <property type="molecule type" value="Genomic_DNA"/>
</dbReference>
<reference evidence="2" key="1">
    <citation type="journal article" date="2017" name="Nature">
        <title>The sunflower genome provides insights into oil metabolism, flowering and Asterid evolution.</title>
        <authorList>
            <person name="Badouin H."/>
            <person name="Gouzy J."/>
            <person name="Grassa C.J."/>
            <person name="Murat F."/>
            <person name="Staton S.E."/>
            <person name="Cottret L."/>
            <person name="Lelandais-Briere C."/>
            <person name="Owens G.L."/>
            <person name="Carrere S."/>
            <person name="Mayjonade B."/>
            <person name="Legrand L."/>
            <person name="Gill N."/>
            <person name="Kane N.C."/>
            <person name="Bowers J.E."/>
            <person name="Hubner S."/>
            <person name="Bellec A."/>
            <person name="Berard A."/>
            <person name="Berges H."/>
            <person name="Blanchet N."/>
            <person name="Boniface M.C."/>
            <person name="Brunel D."/>
            <person name="Catrice O."/>
            <person name="Chaidir N."/>
            <person name="Claudel C."/>
            <person name="Donnadieu C."/>
            <person name="Faraut T."/>
            <person name="Fievet G."/>
            <person name="Helmstetter N."/>
            <person name="King M."/>
            <person name="Knapp S.J."/>
            <person name="Lai Z."/>
            <person name="Le Paslier M.C."/>
            <person name="Lippi Y."/>
            <person name="Lorenzon L."/>
            <person name="Mandel J.R."/>
            <person name="Marage G."/>
            <person name="Marchand G."/>
            <person name="Marquand E."/>
            <person name="Bret-Mestries E."/>
            <person name="Morien E."/>
            <person name="Nambeesan S."/>
            <person name="Nguyen T."/>
            <person name="Pegot-Espagnet P."/>
            <person name="Pouilly N."/>
            <person name="Raftis F."/>
            <person name="Sallet E."/>
            <person name="Schiex T."/>
            <person name="Thomas J."/>
            <person name="Vandecasteele C."/>
            <person name="Vares D."/>
            <person name="Vear F."/>
            <person name="Vautrin S."/>
            <person name="Crespi M."/>
            <person name="Mangin B."/>
            <person name="Burke J.M."/>
            <person name="Salse J."/>
            <person name="Munos S."/>
            <person name="Vincourt P."/>
            <person name="Rieseberg L.H."/>
            <person name="Langlade N.B."/>
        </authorList>
    </citation>
    <scope>NUCLEOTIDE SEQUENCE [LARGE SCALE GENOMIC DNA]</scope>
    <source>
        <strain evidence="2">cv. SF193</strain>
    </source>
</reference>
<sequence>MASSADTTNTTHLPTIKLSSSNYRIWRTHMTLLLSLHKLSAHIDGTSPPPSETVTTDNKSVPNPDYVSWTAADQKAALLLLSSLTEEAATEVLGLTGN</sequence>